<feature type="region of interest" description="Disordered" evidence="1">
    <location>
        <begin position="45"/>
        <end position="87"/>
    </location>
</feature>
<evidence type="ECO:0000313" key="4">
    <source>
        <dbReference type="Proteomes" id="UP000814207"/>
    </source>
</evidence>
<feature type="compositionally biased region" description="Acidic residues" evidence="1">
    <location>
        <begin position="63"/>
        <end position="87"/>
    </location>
</feature>
<dbReference type="AlphaFoldDB" id="A0A9Q3X1Y2"/>
<protein>
    <recommendedName>
        <fullName evidence="5">Secreted protein</fullName>
    </recommendedName>
</protein>
<evidence type="ECO:0000256" key="1">
    <source>
        <dbReference type="SAM" id="MobiDB-lite"/>
    </source>
</evidence>
<dbReference type="EMBL" id="WKEU01000001">
    <property type="protein sequence ID" value="MCF5061473.1"/>
    <property type="molecule type" value="Genomic_DNA"/>
</dbReference>
<organism evidence="3 4">
    <name type="scientific">Pseudomonas syringae</name>
    <dbReference type="NCBI Taxonomy" id="317"/>
    <lineage>
        <taxon>Bacteria</taxon>
        <taxon>Pseudomonadati</taxon>
        <taxon>Pseudomonadota</taxon>
        <taxon>Gammaproteobacteria</taxon>
        <taxon>Pseudomonadales</taxon>
        <taxon>Pseudomonadaceae</taxon>
        <taxon>Pseudomonas</taxon>
    </lineage>
</organism>
<dbReference type="Proteomes" id="UP000814207">
    <property type="component" value="Unassembled WGS sequence"/>
</dbReference>
<evidence type="ECO:0000313" key="3">
    <source>
        <dbReference type="EMBL" id="MCF5061473.1"/>
    </source>
</evidence>
<comment type="caution">
    <text evidence="3">The sequence shown here is derived from an EMBL/GenBank/DDBJ whole genome shotgun (WGS) entry which is preliminary data.</text>
</comment>
<evidence type="ECO:0000256" key="2">
    <source>
        <dbReference type="SAM" id="SignalP"/>
    </source>
</evidence>
<gene>
    <name evidence="3" type="ORF">GIW73_00665</name>
</gene>
<feature type="signal peptide" evidence="2">
    <location>
        <begin position="1"/>
        <end position="26"/>
    </location>
</feature>
<sequence>MSIFQRVVLLIKVLVLLSLGMSPAWAYNPVHSGAALSAVHSSQDLQLAKSEAEPGDQDQGGSSDDDDATTNEPDSDDPDDDDGDSQT</sequence>
<name>A0A9Q3X1Y2_PSESX</name>
<evidence type="ECO:0008006" key="5">
    <source>
        <dbReference type="Google" id="ProtNLM"/>
    </source>
</evidence>
<reference evidence="3" key="1">
    <citation type="submission" date="2019-11" db="EMBL/GenBank/DDBJ databases">
        <title>Epiphytic Pseudomonas syringae from cherry orchards.</title>
        <authorList>
            <person name="Hulin M.T."/>
        </authorList>
    </citation>
    <scope>NUCLEOTIDE SEQUENCE</scope>
    <source>
        <strain evidence="3">PA-6-9A</strain>
    </source>
</reference>
<proteinExistence type="predicted"/>
<accession>A0A9Q3X1Y2</accession>
<feature type="chain" id="PRO_5040459144" description="Secreted protein" evidence="2">
    <location>
        <begin position="27"/>
        <end position="87"/>
    </location>
</feature>
<keyword evidence="2" id="KW-0732">Signal</keyword>